<keyword evidence="2" id="KW-1185">Reference proteome</keyword>
<dbReference type="KEGG" id="rher:EHE19_019180"/>
<dbReference type="Proteomes" id="UP000306409">
    <property type="component" value="Chromosome"/>
</dbReference>
<name>A0A4U7JBY7_9FIRM</name>
<accession>A0A4U7JBY7</accession>
<dbReference type="AlphaFoldDB" id="A0A4U7JBY7"/>
<reference evidence="1 2" key="1">
    <citation type="submission" date="2020-09" db="EMBL/GenBank/DDBJ databases">
        <title>Characterization and genome sequencing of Ruminiclostridium sp. nov. MA18.</title>
        <authorList>
            <person name="Rettenmaier R."/>
            <person name="Kowollik M.-L."/>
            <person name="Liebl W."/>
            <person name="Zverlov V."/>
        </authorList>
    </citation>
    <scope>NUCLEOTIDE SEQUENCE [LARGE SCALE GENOMIC DNA]</scope>
    <source>
        <strain evidence="1 2">MA18</strain>
    </source>
</reference>
<evidence type="ECO:0000313" key="2">
    <source>
        <dbReference type="Proteomes" id="UP000306409"/>
    </source>
</evidence>
<evidence type="ECO:0000313" key="1">
    <source>
        <dbReference type="EMBL" id="QNU66920.1"/>
    </source>
</evidence>
<proteinExistence type="predicted"/>
<dbReference type="OrthoDB" id="1854052at2"/>
<gene>
    <name evidence="1" type="ORF">EHE19_019180</name>
</gene>
<protein>
    <recommendedName>
        <fullName evidence="3">Head-tail adaptor protein</fullName>
    </recommendedName>
</protein>
<organism evidence="1 2">
    <name type="scientific">Ruminiclostridium herbifermentans</name>
    <dbReference type="NCBI Taxonomy" id="2488810"/>
    <lineage>
        <taxon>Bacteria</taxon>
        <taxon>Bacillati</taxon>
        <taxon>Bacillota</taxon>
        <taxon>Clostridia</taxon>
        <taxon>Eubacteriales</taxon>
        <taxon>Oscillospiraceae</taxon>
        <taxon>Ruminiclostridium</taxon>
    </lineage>
</organism>
<dbReference type="RefSeq" id="WP_137698755.1">
    <property type="nucleotide sequence ID" value="NZ_CP061336.1"/>
</dbReference>
<sequence length="113" mass="12799">MLIKTDNIEFTSFSDGVCDIYAEDEEGNKTYKYQSLGFSDRALGFNRVFAARAVQDEVNAVIRIPKVPGIDTHDTLEIKGRGKYDIILTQIKYDTNPLSIDLTLKQLEIHKVT</sequence>
<dbReference type="EMBL" id="CP061336">
    <property type="protein sequence ID" value="QNU66920.1"/>
    <property type="molecule type" value="Genomic_DNA"/>
</dbReference>
<evidence type="ECO:0008006" key="3">
    <source>
        <dbReference type="Google" id="ProtNLM"/>
    </source>
</evidence>